<gene>
    <name evidence="1" type="ORF">F4820DRAFT_356245</name>
</gene>
<sequence length="241" mass="28013">MSDLDSFDVFPLLPAELRLQIWRHTCHQRVVEVVYDCDNDRCTSSTAPPAILHACRESRFEALRIYRRSFGTRSHEPRTYFCPDLDTLYLPRPPFMGYDDACRLFTELVQGTDDTVNLAIDYVRPSIRRPWETYNKYVLMQSFPKVKEVDLVLSTGESAEGEDDHEHEHQHEHEHEHEHEDIGLVDPTGDLMALCRLLSDVKESFFHEAGSDYMISDTKEEFYEQPILPPLVLKSKVVSSH</sequence>
<evidence type="ECO:0000313" key="1">
    <source>
        <dbReference type="EMBL" id="KAI4863916.1"/>
    </source>
</evidence>
<dbReference type="EMBL" id="MU393495">
    <property type="protein sequence ID" value="KAI4863916.1"/>
    <property type="molecule type" value="Genomic_DNA"/>
</dbReference>
<organism evidence="1 2">
    <name type="scientific">Hypoxylon rubiginosum</name>
    <dbReference type="NCBI Taxonomy" id="110542"/>
    <lineage>
        <taxon>Eukaryota</taxon>
        <taxon>Fungi</taxon>
        <taxon>Dikarya</taxon>
        <taxon>Ascomycota</taxon>
        <taxon>Pezizomycotina</taxon>
        <taxon>Sordariomycetes</taxon>
        <taxon>Xylariomycetidae</taxon>
        <taxon>Xylariales</taxon>
        <taxon>Hypoxylaceae</taxon>
        <taxon>Hypoxylon</taxon>
    </lineage>
</organism>
<protein>
    <submittedName>
        <fullName evidence="1">Uncharacterized protein</fullName>
    </submittedName>
</protein>
<dbReference type="Proteomes" id="UP001497700">
    <property type="component" value="Unassembled WGS sequence"/>
</dbReference>
<reference evidence="1 2" key="1">
    <citation type="journal article" date="2022" name="New Phytol.">
        <title>Ecological generalism drives hyperdiversity of secondary metabolite gene clusters in xylarialean endophytes.</title>
        <authorList>
            <person name="Franco M.E.E."/>
            <person name="Wisecaver J.H."/>
            <person name="Arnold A.E."/>
            <person name="Ju Y.M."/>
            <person name="Slot J.C."/>
            <person name="Ahrendt S."/>
            <person name="Moore L.P."/>
            <person name="Eastman K.E."/>
            <person name="Scott K."/>
            <person name="Konkel Z."/>
            <person name="Mondo S.J."/>
            <person name="Kuo A."/>
            <person name="Hayes R.D."/>
            <person name="Haridas S."/>
            <person name="Andreopoulos B."/>
            <person name="Riley R."/>
            <person name="LaButti K."/>
            <person name="Pangilinan J."/>
            <person name="Lipzen A."/>
            <person name="Amirebrahimi M."/>
            <person name="Yan J."/>
            <person name="Adam C."/>
            <person name="Keymanesh K."/>
            <person name="Ng V."/>
            <person name="Louie K."/>
            <person name="Northen T."/>
            <person name="Drula E."/>
            <person name="Henrissat B."/>
            <person name="Hsieh H.M."/>
            <person name="Youens-Clark K."/>
            <person name="Lutzoni F."/>
            <person name="Miadlikowska J."/>
            <person name="Eastwood D.C."/>
            <person name="Hamelin R.C."/>
            <person name="Grigoriev I.V."/>
            <person name="U'Ren J.M."/>
        </authorList>
    </citation>
    <scope>NUCLEOTIDE SEQUENCE [LARGE SCALE GENOMIC DNA]</scope>
    <source>
        <strain evidence="1 2">CBS 119005</strain>
    </source>
</reference>
<name>A0ACB9YWS9_9PEZI</name>
<evidence type="ECO:0000313" key="2">
    <source>
        <dbReference type="Proteomes" id="UP001497700"/>
    </source>
</evidence>
<proteinExistence type="predicted"/>
<accession>A0ACB9YWS9</accession>
<keyword evidence="2" id="KW-1185">Reference proteome</keyword>
<comment type="caution">
    <text evidence="1">The sequence shown here is derived from an EMBL/GenBank/DDBJ whole genome shotgun (WGS) entry which is preliminary data.</text>
</comment>